<accession>A0A840NVX7</accession>
<dbReference type="InterPro" id="IPR003314">
    <property type="entry name" value="Mu-type_HTH"/>
</dbReference>
<dbReference type="GO" id="GO:0003677">
    <property type="term" value="F:DNA binding"/>
    <property type="evidence" value="ECO:0007669"/>
    <property type="project" value="InterPro"/>
</dbReference>
<dbReference type="InterPro" id="IPR009057">
    <property type="entry name" value="Homeodomain-like_sf"/>
</dbReference>
<dbReference type="Gene3D" id="1.10.10.60">
    <property type="entry name" value="Homeodomain-like"/>
    <property type="match status" value="1"/>
</dbReference>
<dbReference type="Gene3D" id="1.10.10.10">
    <property type="entry name" value="Winged helix-like DNA-binding domain superfamily/Winged helix DNA-binding domain"/>
    <property type="match status" value="1"/>
</dbReference>
<gene>
    <name evidence="2" type="ORF">HNQ69_001229</name>
</gene>
<proteinExistence type="predicted"/>
<dbReference type="PROSITE" id="PS51702">
    <property type="entry name" value="HTH_MU"/>
    <property type="match status" value="1"/>
</dbReference>
<dbReference type="EMBL" id="JACHIM010000005">
    <property type="protein sequence ID" value="MBB5074095.1"/>
    <property type="molecule type" value="Genomic_DNA"/>
</dbReference>
<dbReference type="InterPro" id="IPR036388">
    <property type="entry name" value="WH-like_DNA-bd_sf"/>
</dbReference>
<dbReference type="SUPFAM" id="SSF46689">
    <property type="entry name" value="Homeodomain-like"/>
    <property type="match status" value="1"/>
</dbReference>
<name>A0A840NVX7_9HYPH</name>
<feature type="domain" description="HTH Mu-type" evidence="1">
    <location>
        <begin position="1"/>
        <end position="57"/>
    </location>
</feature>
<dbReference type="Proteomes" id="UP000561417">
    <property type="component" value="Unassembled WGS sequence"/>
</dbReference>
<comment type="caution">
    <text evidence="2">The sequence shown here is derived from an EMBL/GenBank/DDBJ whole genome shotgun (WGS) entry which is preliminary data.</text>
</comment>
<evidence type="ECO:0000259" key="1">
    <source>
        <dbReference type="PROSITE" id="PS51702"/>
    </source>
</evidence>
<protein>
    <recommendedName>
        <fullName evidence="1">HTH Mu-type domain-containing protein</fullName>
    </recommendedName>
</protein>
<dbReference type="AlphaFoldDB" id="A0A840NVX7"/>
<organism evidence="2 3">
    <name type="scientific">Bartonella callosciuri</name>
    <dbReference type="NCBI Taxonomy" id="686223"/>
    <lineage>
        <taxon>Bacteria</taxon>
        <taxon>Pseudomonadati</taxon>
        <taxon>Pseudomonadota</taxon>
        <taxon>Alphaproteobacteria</taxon>
        <taxon>Hyphomicrobiales</taxon>
        <taxon>Bartonellaceae</taxon>
        <taxon>Bartonella</taxon>
    </lineage>
</organism>
<keyword evidence="3" id="KW-1185">Reference proteome</keyword>
<reference evidence="2 3" key="1">
    <citation type="submission" date="2020-08" db="EMBL/GenBank/DDBJ databases">
        <title>Genomic Encyclopedia of Type Strains, Phase IV (KMG-IV): sequencing the most valuable type-strain genomes for metagenomic binning, comparative biology and taxonomic classification.</title>
        <authorList>
            <person name="Goeker M."/>
        </authorList>
    </citation>
    <scope>NUCLEOTIDE SEQUENCE [LARGE SCALE GENOMIC DNA]</scope>
    <source>
        <strain evidence="2 3">DSM 28538</strain>
    </source>
</reference>
<evidence type="ECO:0000313" key="3">
    <source>
        <dbReference type="Proteomes" id="UP000561417"/>
    </source>
</evidence>
<evidence type="ECO:0000313" key="2">
    <source>
        <dbReference type="EMBL" id="MBB5074095.1"/>
    </source>
</evidence>
<sequence>MPSTYKSLENHGRVYWRKNAELSRKVGGKIKPVWEYHVSLLPEAARAALLVRSGGVCVEEKTEKSDQKASIWVRYEGLSKAHKRRCEERLKALCSMDDLLQAGMGVHDAASLCAVQFGVSYRSLFHWRQMVEGYERTDWLAALAPCYGEERLSQWAECHEGGMGGFMLGLFAPVSPCFFGMLSAYGDGGEGTGVGACAFRAGFASSF</sequence>